<proteinExistence type="predicted"/>
<feature type="domain" description="PPM-type phosphatase" evidence="1">
    <location>
        <begin position="5"/>
        <end position="232"/>
    </location>
</feature>
<evidence type="ECO:0000259" key="1">
    <source>
        <dbReference type="PROSITE" id="PS51746"/>
    </source>
</evidence>
<dbReference type="Pfam" id="PF13672">
    <property type="entry name" value="PP2C_2"/>
    <property type="match status" value="1"/>
</dbReference>
<dbReference type="Gene3D" id="3.60.40.10">
    <property type="entry name" value="PPM-type phosphatase domain"/>
    <property type="match status" value="1"/>
</dbReference>
<dbReference type="RefSeq" id="WP_191300332.1">
    <property type="nucleotide sequence ID" value="NZ_BNAR01000006.1"/>
</dbReference>
<dbReference type="PANTHER" id="PTHR47992">
    <property type="entry name" value="PROTEIN PHOSPHATASE"/>
    <property type="match status" value="1"/>
</dbReference>
<keyword evidence="3" id="KW-1185">Reference proteome</keyword>
<evidence type="ECO:0000313" key="3">
    <source>
        <dbReference type="Proteomes" id="UP000605568"/>
    </source>
</evidence>
<dbReference type="EMBL" id="BNAR01000006">
    <property type="protein sequence ID" value="GHH44355.1"/>
    <property type="molecule type" value="Genomic_DNA"/>
</dbReference>
<dbReference type="SUPFAM" id="SSF81606">
    <property type="entry name" value="PP2C-like"/>
    <property type="match status" value="1"/>
</dbReference>
<organism evidence="2 3">
    <name type="scientific">Lentzea cavernae</name>
    <dbReference type="NCBI Taxonomy" id="2020703"/>
    <lineage>
        <taxon>Bacteria</taxon>
        <taxon>Bacillati</taxon>
        <taxon>Actinomycetota</taxon>
        <taxon>Actinomycetes</taxon>
        <taxon>Pseudonocardiales</taxon>
        <taxon>Pseudonocardiaceae</taxon>
        <taxon>Lentzea</taxon>
    </lineage>
</organism>
<protein>
    <submittedName>
        <fullName evidence="2">Serine/threonine protein phosphatase</fullName>
    </submittedName>
</protein>
<gene>
    <name evidence="2" type="ORF">GCM10017774_43780</name>
</gene>
<accession>A0ABQ3MMT3</accession>
<dbReference type="PROSITE" id="PS51746">
    <property type="entry name" value="PPM_2"/>
    <property type="match status" value="1"/>
</dbReference>
<comment type="caution">
    <text evidence="2">The sequence shown here is derived from an EMBL/GenBank/DDBJ whole genome shotgun (WGS) entry which is preliminary data.</text>
</comment>
<dbReference type="SMART" id="SM00332">
    <property type="entry name" value="PP2Cc"/>
    <property type="match status" value="1"/>
</dbReference>
<name>A0ABQ3MMT3_9PSEU</name>
<dbReference type="Proteomes" id="UP000605568">
    <property type="component" value="Unassembled WGS sequence"/>
</dbReference>
<dbReference type="InterPro" id="IPR036457">
    <property type="entry name" value="PPM-type-like_dom_sf"/>
</dbReference>
<evidence type="ECO:0000313" key="2">
    <source>
        <dbReference type="EMBL" id="GHH44355.1"/>
    </source>
</evidence>
<dbReference type="InterPro" id="IPR001932">
    <property type="entry name" value="PPM-type_phosphatase-like_dom"/>
</dbReference>
<dbReference type="SMART" id="SM00331">
    <property type="entry name" value="PP2C_SIG"/>
    <property type="match status" value="1"/>
</dbReference>
<dbReference type="CDD" id="cd00143">
    <property type="entry name" value="PP2Cc"/>
    <property type="match status" value="1"/>
</dbReference>
<dbReference type="InterPro" id="IPR015655">
    <property type="entry name" value="PP2C"/>
</dbReference>
<reference evidence="3" key="1">
    <citation type="journal article" date="2019" name="Int. J. Syst. Evol. Microbiol.">
        <title>The Global Catalogue of Microorganisms (GCM) 10K type strain sequencing project: providing services to taxonomists for standard genome sequencing and annotation.</title>
        <authorList>
            <consortium name="The Broad Institute Genomics Platform"/>
            <consortium name="The Broad Institute Genome Sequencing Center for Infectious Disease"/>
            <person name="Wu L."/>
            <person name="Ma J."/>
        </authorList>
    </citation>
    <scope>NUCLEOTIDE SEQUENCE [LARGE SCALE GENOMIC DNA]</scope>
    <source>
        <strain evidence="3">CGMCC 4.7367</strain>
    </source>
</reference>
<sequence>MSEIRTGVTTHPGVVREVNEDNAIAGRRIFAVADGVGGHAAGEVASAMLVARLHELDQQEAPGPEDVRATLAAAGRSLEEAGHAGMTTVAGIALVTVSERPHWVVFNVGDSRVYRFDGTGLTQLTVDHSEAQELVASGLLTAEEVRTYPRRHVVTRVLGKASMSDPDLWLFPPRAGERFVICTDGLTNEVADAEIDEVLRSHADAREAAAALVGLALAAGARDNVTALVADYSVAPQAVDTTCDTAPRSPR</sequence>